<dbReference type="PROSITE" id="PS50263">
    <property type="entry name" value="CN_HYDROLASE"/>
    <property type="match status" value="1"/>
</dbReference>
<evidence type="ECO:0000256" key="4">
    <source>
        <dbReference type="ARBA" id="ARBA00039118"/>
    </source>
</evidence>
<evidence type="ECO:0000256" key="5">
    <source>
        <dbReference type="ARBA" id="ARBA00041576"/>
    </source>
</evidence>
<dbReference type="Pfam" id="PF00795">
    <property type="entry name" value="CN_hydrolase"/>
    <property type="match status" value="1"/>
</dbReference>
<dbReference type="EC" id="3.5.1.3" evidence="4"/>
<feature type="domain" description="CN hydrolase" evidence="7">
    <location>
        <begin position="11"/>
        <end position="255"/>
    </location>
</feature>
<comment type="catalytic activity">
    <reaction evidence="3">
        <text>2-oxoglutaramate + H2O = 2-oxoglutarate + NH4(+)</text>
        <dbReference type="Rhea" id="RHEA:32963"/>
        <dbReference type="ChEBI" id="CHEBI:15377"/>
        <dbReference type="ChEBI" id="CHEBI:16769"/>
        <dbReference type="ChEBI" id="CHEBI:16810"/>
        <dbReference type="ChEBI" id="CHEBI:28938"/>
        <dbReference type="EC" id="3.5.1.3"/>
    </reaction>
    <physiologicalReaction direction="left-to-right" evidence="3">
        <dbReference type="Rhea" id="RHEA:32964"/>
    </physiologicalReaction>
</comment>
<dbReference type="InterPro" id="IPR036526">
    <property type="entry name" value="C-N_Hydrolase_sf"/>
</dbReference>
<evidence type="ECO:0000256" key="1">
    <source>
        <dbReference type="ARBA" id="ARBA00010613"/>
    </source>
</evidence>
<dbReference type="EMBL" id="IACT01003145">
    <property type="protein sequence ID" value="LAC22395.1"/>
    <property type="molecule type" value="mRNA"/>
</dbReference>
<sequence>MNSAAATGSTMLMGLIQMSVKKNKPANLTRCAQLVQIAAKNGARLVALPECFNCPYGTEYFAEYAETIPGESTEFLSKLAQQFKVWLVGGSMPERDGDKLYNTSTVFSPTGECVAKHRKVHLFDIDIPGSITFKESETLSPGNSFTTFNVDGFKIGLGICYDIRFPEMAQAYAKLGCQVLLYPGAFNMTTGPAHWELLARSRAVDNQVYVASISPARSVDADYIAYGHTLCVDPWGCLVAEADETEQIVYAEIDLNEVKSIRQQIPVSQQKRSDLYQLQFKK</sequence>
<dbReference type="SUPFAM" id="SSF56317">
    <property type="entry name" value="Carbon-nitrogen hydrolase"/>
    <property type="match status" value="1"/>
</dbReference>
<dbReference type="PROSITE" id="PS01227">
    <property type="entry name" value="UPF0012"/>
    <property type="match status" value="1"/>
</dbReference>
<dbReference type="PANTHER" id="PTHR23088">
    <property type="entry name" value="NITRILASE-RELATED"/>
    <property type="match status" value="1"/>
</dbReference>
<dbReference type="GO" id="GO:0006528">
    <property type="term" value="P:asparagine metabolic process"/>
    <property type="evidence" value="ECO:0007669"/>
    <property type="project" value="TreeGrafter"/>
</dbReference>
<proteinExistence type="evidence at transcript level"/>
<accession>A0A2P2I3B4</accession>
<reference evidence="8" key="2">
    <citation type="journal article" date="2018" name="Biosci. Biotechnol. Biochem.">
        <title>Polysaccharide hydrolase of the hadal zone amphipods Hirondellea gigas.</title>
        <authorList>
            <person name="Kobayashi H."/>
            <person name="Nagahama T."/>
            <person name="Arai W."/>
            <person name="Sasagawa Y."/>
            <person name="Umeda M."/>
            <person name="Hayashi T."/>
            <person name="Nikaido I."/>
            <person name="Watanabe H."/>
            <person name="Oguri K."/>
            <person name="Kitazato H."/>
            <person name="Fujioka K."/>
            <person name="Kido Y."/>
            <person name="Takami H."/>
        </authorList>
    </citation>
    <scope>NUCLEOTIDE SEQUENCE</scope>
    <source>
        <tissue evidence="8">Whole body</tissue>
    </source>
</reference>
<dbReference type="InterPro" id="IPR001110">
    <property type="entry name" value="UPF0012_CS"/>
</dbReference>
<dbReference type="GO" id="GO:0006541">
    <property type="term" value="P:glutamine metabolic process"/>
    <property type="evidence" value="ECO:0007669"/>
    <property type="project" value="TreeGrafter"/>
</dbReference>
<evidence type="ECO:0000313" key="8">
    <source>
        <dbReference type="EMBL" id="LAB68512.1"/>
    </source>
</evidence>
<dbReference type="CDD" id="cd07572">
    <property type="entry name" value="nit"/>
    <property type="match status" value="1"/>
</dbReference>
<dbReference type="FunFam" id="3.60.110.10:FF:000002">
    <property type="entry name" value="Nitrilase family member 2"/>
    <property type="match status" value="1"/>
</dbReference>
<evidence type="ECO:0000313" key="9">
    <source>
        <dbReference type="EMBL" id="LAC22395.1"/>
    </source>
</evidence>
<dbReference type="Gene3D" id="3.60.110.10">
    <property type="entry name" value="Carbon-nitrogen hydrolase"/>
    <property type="match status" value="1"/>
</dbReference>
<evidence type="ECO:0000259" key="7">
    <source>
        <dbReference type="PROSITE" id="PS50263"/>
    </source>
</evidence>
<name>A0A2P2I3B4_9CRUS</name>
<protein>
    <recommendedName>
        <fullName evidence="4">omega-amidase</fullName>
        <ecNumber evidence="4">3.5.1.3</ecNumber>
    </recommendedName>
    <alternativeName>
        <fullName evidence="5">Nitrilase homolog 2</fullName>
    </alternativeName>
</protein>
<dbReference type="InterPro" id="IPR003010">
    <property type="entry name" value="C-N_Hydrolase"/>
</dbReference>
<keyword evidence="2" id="KW-0378">Hydrolase</keyword>
<comment type="similarity">
    <text evidence="1">Belongs to the carbon-nitrogen hydrolase superfamily. NIT1/NIT2 family.</text>
</comment>
<dbReference type="AlphaFoldDB" id="A0A2P2I3B4"/>
<organism evidence="8">
    <name type="scientific">Hirondellea gigas</name>
    <dbReference type="NCBI Taxonomy" id="1518452"/>
    <lineage>
        <taxon>Eukaryota</taxon>
        <taxon>Metazoa</taxon>
        <taxon>Ecdysozoa</taxon>
        <taxon>Arthropoda</taxon>
        <taxon>Crustacea</taxon>
        <taxon>Multicrustacea</taxon>
        <taxon>Malacostraca</taxon>
        <taxon>Eumalacostraca</taxon>
        <taxon>Peracarida</taxon>
        <taxon>Amphipoda</taxon>
        <taxon>Amphilochidea</taxon>
        <taxon>Lysianassida</taxon>
        <taxon>Lysianassidira</taxon>
        <taxon>Lysianassoidea</taxon>
        <taxon>Lysianassidae</taxon>
        <taxon>Hirondellea</taxon>
    </lineage>
</organism>
<dbReference type="PANTHER" id="PTHR23088:SF30">
    <property type="entry name" value="OMEGA-AMIDASE NIT2"/>
    <property type="match status" value="1"/>
</dbReference>
<reference evidence="9" key="1">
    <citation type="submission" date="2017-11" db="EMBL/GenBank/DDBJ databases">
        <title>The sensing device of the deep-sea amphipod.</title>
        <authorList>
            <person name="Kobayashi H."/>
            <person name="Nagahama T."/>
            <person name="Arai W."/>
            <person name="Sasagawa Y."/>
            <person name="Umeda M."/>
            <person name="Hayashi T."/>
            <person name="Nikaido I."/>
            <person name="Watanabe H."/>
            <person name="Oguri K."/>
            <person name="Kitazato H."/>
            <person name="Fujioka K."/>
            <person name="Kido Y."/>
            <person name="Takami H."/>
        </authorList>
    </citation>
    <scope>NUCLEOTIDE SEQUENCE</scope>
    <source>
        <tissue evidence="9">Whole body</tissue>
    </source>
</reference>
<evidence type="ECO:0000256" key="2">
    <source>
        <dbReference type="ARBA" id="ARBA00022801"/>
    </source>
</evidence>
<comment type="catalytic activity">
    <reaction evidence="6">
        <text>2-oxosuccinamate + H2O = oxaloacetate + NH4(+)</text>
        <dbReference type="Rhea" id="RHEA:59412"/>
        <dbReference type="ChEBI" id="CHEBI:15377"/>
        <dbReference type="ChEBI" id="CHEBI:16452"/>
        <dbReference type="ChEBI" id="CHEBI:28938"/>
        <dbReference type="ChEBI" id="CHEBI:57735"/>
        <dbReference type="EC" id="3.5.1.3"/>
    </reaction>
    <physiologicalReaction direction="left-to-right" evidence="6">
        <dbReference type="Rhea" id="RHEA:59413"/>
    </physiologicalReaction>
</comment>
<dbReference type="EMBL" id="IACF01002875">
    <property type="protein sequence ID" value="LAB68512.1"/>
    <property type="molecule type" value="mRNA"/>
</dbReference>
<evidence type="ECO:0000256" key="6">
    <source>
        <dbReference type="ARBA" id="ARBA00048745"/>
    </source>
</evidence>
<dbReference type="GO" id="GO:0005739">
    <property type="term" value="C:mitochondrion"/>
    <property type="evidence" value="ECO:0007669"/>
    <property type="project" value="TreeGrafter"/>
</dbReference>
<dbReference type="GO" id="GO:0006107">
    <property type="term" value="P:oxaloacetate metabolic process"/>
    <property type="evidence" value="ECO:0007669"/>
    <property type="project" value="TreeGrafter"/>
</dbReference>
<evidence type="ECO:0000256" key="3">
    <source>
        <dbReference type="ARBA" id="ARBA00036637"/>
    </source>
</evidence>
<dbReference type="InterPro" id="IPR045254">
    <property type="entry name" value="Nit1/2_C-N_Hydrolase"/>
</dbReference>
<dbReference type="GO" id="GO:0050152">
    <property type="term" value="F:omega-amidase activity"/>
    <property type="evidence" value="ECO:0007669"/>
    <property type="project" value="UniProtKB-EC"/>
</dbReference>